<evidence type="ECO:0000256" key="1">
    <source>
        <dbReference type="SAM" id="MobiDB-lite"/>
    </source>
</evidence>
<protein>
    <submittedName>
        <fullName evidence="2">Uncharacterized protein</fullName>
    </submittedName>
</protein>
<comment type="caution">
    <text evidence="2">The sequence shown here is derived from an EMBL/GenBank/DDBJ whole genome shotgun (WGS) entry which is preliminary data.</text>
</comment>
<feature type="region of interest" description="Disordered" evidence="1">
    <location>
        <begin position="1"/>
        <end position="32"/>
    </location>
</feature>
<organism evidence="2">
    <name type="scientific">Tanacetum cinerariifolium</name>
    <name type="common">Dalmatian daisy</name>
    <name type="synonym">Chrysanthemum cinerariifolium</name>
    <dbReference type="NCBI Taxonomy" id="118510"/>
    <lineage>
        <taxon>Eukaryota</taxon>
        <taxon>Viridiplantae</taxon>
        <taxon>Streptophyta</taxon>
        <taxon>Embryophyta</taxon>
        <taxon>Tracheophyta</taxon>
        <taxon>Spermatophyta</taxon>
        <taxon>Magnoliopsida</taxon>
        <taxon>eudicotyledons</taxon>
        <taxon>Gunneridae</taxon>
        <taxon>Pentapetalae</taxon>
        <taxon>asterids</taxon>
        <taxon>campanulids</taxon>
        <taxon>Asterales</taxon>
        <taxon>Asteraceae</taxon>
        <taxon>Asteroideae</taxon>
        <taxon>Anthemideae</taxon>
        <taxon>Anthemidinae</taxon>
        <taxon>Tanacetum</taxon>
    </lineage>
</organism>
<feature type="non-terminal residue" evidence="2">
    <location>
        <position position="32"/>
    </location>
</feature>
<dbReference type="AlphaFoldDB" id="A0A699XL95"/>
<gene>
    <name evidence="2" type="ORF">Tci_931079</name>
</gene>
<proteinExistence type="predicted"/>
<accession>A0A699XL95</accession>
<sequence>MKPIAPSSPDYIPGPEEPHTPPVSQDKDEREP</sequence>
<name>A0A699XL95_TANCI</name>
<dbReference type="EMBL" id="BKCJ011861235">
    <property type="protein sequence ID" value="GFD59110.1"/>
    <property type="molecule type" value="Genomic_DNA"/>
</dbReference>
<evidence type="ECO:0000313" key="2">
    <source>
        <dbReference type="EMBL" id="GFD59110.1"/>
    </source>
</evidence>
<reference evidence="2" key="1">
    <citation type="journal article" date="2019" name="Sci. Rep.">
        <title>Draft genome of Tanacetum cinerariifolium, the natural source of mosquito coil.</title>
        <authorList>
            <person name="Yamashiro T."/>
            <person name="Shiraishi A."/>
            <person name="Satake H."/>
            <person name="Nakayama K."/>
        </authorList>
    </citation>
    <scope>NUCLEOTIDE SEQUENCE</scope>
</reference>